<feature type="transmembrane region" description="Helical" evidence="8">
    <location>
        <begin position="456"/>
        <end position="474"/>
    </location>
</feature>
<gene>
    <name evidence="10" type="primary">aspT</name>
    <name evidence="10" type="ORF">FCV91_11610</name>
</gene>
<dbReference type="PANTHER" id="PTHR30445:SF9">
    <property type="match status" value="1"/>
</dbReference>
<dbReference type="RefSeq" id="WP_099166484.1">
    <property type="nucleotide sequence ID" value="NZ_JAJGZO010000004.1"/>
</dbReference>
<feature type="transmembrane region" description="Helical" evidence="8">
    <location>
        <begin position="544"/>
        <end position="565"/>
    </location>
</feature>
<feature type="transmembrane region" description="Helical" evidence="8">
    <location>
        <begin position="12"/>
        <end position="32"/>
    </location>
</feature>
<protein>
    <submittedName>
        <fullName evidence="10">Aspartate-alanine antiporter</fullName>
    </submittedName>
</protein>
<evidence type="ECO:0000313" key="10">
    <source>
        <dbReference type="EMBL" id="TKG08709.1"/>
    </source>
</evidence>
<dbReference type="PANTHER" id="PTHR30445">
    <property type="entry name" value="K(+)_H(+) ANTIPORTER SUBUNIT KHTT"/>
    <property type="match status" value="1"/>
</dbReference>
<evidence type="ECO:0000256" key="5">
    <source>
        <dbReference type="ARBA" id="ARBA00022692"/>
    </source>
</evidence>
<sequence length="630" mass="67339">MTFLSKLCPTKFVRHVFLSLLAIFMLAGTINIDATQATPSFNLINSAQAQEQASTQKTDTTAVKSAVKASVKAEPMWIVKVFREHQALAIFLTLAVGYWIGAIKFGHFSLGAVTGTLIAGVLIGQLDISISSQVKSIFFTLFLFAVGYGVGPQFVRGVAKNGAPQAIFAVVISLLCFAVTYAGAKMAGYDVGLAAGLWAGAQTISASIGLATDAINSSGAANTQELLDQIPVAYAICYLFGTIGTGMILAYVGPKLLGVDLEEACKDYEQKMSEGTPEEGIARVWHRTESRTYEVQGNINNKTVADFEAQHQEERLFIEKIKRNGQMIEFDAASPLMAKDVIALTGHTDALVHAQQYLTEVVDDELDNLPLETVDIVVTNKKFANRTLVELAKEDYTRGVYLNKITRGAASQEIPMLAQTDIHRGDVLSVTGTTLHTERMEKAVGHVDRTTTETDMVWVGLFIVIFGLLGALVVNVDGAPVTLSVSGGVLIGGLILGWLRSVHPTFARLPQPTQWFMNSVGLNIFIAIVGISAGPGFVAGLKNAGAGLFVIGAAATAIPMLLAPLIGKYIFKFHPALNLGICGGARTSTASVAMVGEKAKSNIPMLGYTVPYAVSNTLLTLIGMFMVLFY</sequence>
<feature type="transmembrane region" description="Helical" evidence="8">
    <location>
        <begin position="85"/>
        <end position="101"/>
    </location>
</feature>
<feature type="transmembrane region" description="Helical" evidence="8">
    <location>
        <begin position="480"/>
        <end position="499"/>
    </location>
</feature>
<organism evidence="10 11">
    <name type="scientific">Vibrio lentus</name>
    <dbReference type="NCBI Taxonomy" id="136468"/>
    <lineage>
        <taxon>Bacteria</taxon>
        <taxon>Pseudomonadati</taxon>
        <taxon>Pseudomonadota</taxon>
        <taxon>Gammaproteobacteria</taxon>
        <taxon>Vibrionales</taxon>
        <taxon>Vibrionaceae</taxon>
        <taxon>Vibrio</taxon>
    </lineage>
</organism>
<feature type="transmembrane region" description="Helical" evidence="8">
    <location>
        <begin position="232"/>
        <end position="252"/>
    </location>
</feature>
<evidence type="ECO:0000259" key="9">
    <source>
        <dbReference type="PROSITE" id="PS51202"/>
    </source>
</evidence>
<feature type="transmembrane region" description="Helical" evidence="8">
    <location>
        <begin position="166"/>
        <end position="184"/>
    </location>
</feature>
<evidence type="ECO:0000256" key="7">
    <source>
        <dbReference type="ARBA" id="ARBA00023136"/>
    </source>
</evidence>
<dbReference type="Pfam" id="PF06826">
    <property type="entry name" value="Asp-Al_Ex"/>
    <property type="match status" value="2"/>
</dbReference>
<evidence type="ECO:0000256" key="1">
    <source>
        <dbReference type="ARBA" id="ARBA00004651"/>
    </source>
</evidence>
<dbReference type="NCBIfam" id="TIGR01625">
    <property type="entry name" value="YidE_YbjL_dupl"/>
    <property type="match status" value="1"/>
</dbReference>
<dbReference type="GO" id="GO:0008324">
    <property type="term" value="F:monoatomic cation transmembrane transporter activity"/>
    <property type="evidence" value="ECO:0007669"/>
    <property type="project" value="InterPro"/>
</dbReference>
<evidence type="ECO:0000256" key="4">
    <source>
        <dbReference type="ARBA" id="ARBA00022475"/>
    </source>
</evidence>
<evidence type="ECO:0000256" key="6">
    <source>
        <dbReference type="ARBA" id="ARBA00022989"/>
    </source>
</evidence>
<feature type="domain" description="RCK C-terminal" evidence="9">
    <location>
        <begin position="359"/>
        <end position="446"/>
    </location>
</feature>
<name>A0A4V5RS72_9VIBR</name>
<dbReference type="GO" id="GO:0006813">
    <property type="term" value="P:potassium ion transport"/>
    <property type="evidence" value="ECO:0007669"/>
    <property type="project" value="InterPro"/>
</dbReference>
<feature type="transmembrane region" description="Helical" evidence="8">
    <location>
        <begin position="520"/>
        <end position="538"/>
    </location>
</feature>
<proteinExistence type="inferred from homology"/>
<feature type="transmembrane region" description="Helical" evidence="8">
    <location>
        <begin position="136"/>
        <end position="154"/>
    </location>
</feature>
<feature type="transmembrane region" description="Helical" evidence="8">
    <location>
        <begin position="107"/>
        <end position="124"/>
    </location>
</feature>
<dbReference type="EMBL" id="SYVO01000038">
    <property type="protein sequence ID" value="TKG08709.1"/>
    <property type="molecule type" value="Genomic_DNA"/>
</dbReference>
<comment type="caution">
    <text evidence="10">The sequence shown here is derived from an EMBL/GenBank/DDBJ whole genome shotgun (WGS) entry which is preliminary data.</text>
</comment>
<keyword evidence="3" id="KW-0813">Transport</keyword>
<comment type="subcellular location">
    <subcellularLocation>
        <location evidence="1">Cell membrane</location>
        <topology evidence="1">Multi-pass membrane protein</topology>
    </subcellularLocation>
</comment>
<keyword evidence="4" id="KW-1003">Cell membrane</keyword>
<comment type="similarity">
    <text evidence="2">Belongs to the AAE transporter (TC 2.A.81) family.</text>
</comment>
<dbReference type="AlphaFoldDB" id="A0A4V5RS72"/>
<dbReference type="InterPro" id="IPR022457">
    <property type="entry name" value="Asp_Ala_antiprt"/>
</dbReference>
<accession>A0A4V5RS72</accession>
<evidence type="ECO:0000256" key="2">
    <source>
        <dbReference type="ARBA" id="ARBA00009854"/>
    </source>
</evidence>
<evidence type="ECO:0000256" key="8">
    <source>
        <dbReference type="SAM" id="Phobius"/>
    </source>
</evidence>
<reference evidence="10 11" key="1">
    <citation type="submission" date="2019-04" db="EMBL/GenBank/DDBJ databases">
        <title>A reverse ecology approach based on a biological definition of microbial populations.</title>
        <authorList>
            <person name="Arevalo P."/>
            <person name="Vaninsberghe D."/>
            <person name="Elsherbini J."/>
            <person name="Gore J."/>
            <person name="Polz M."/>
        </authorList>
    </citation>
    <scope>NUCLEOTIDE SEQUENCE [LARGE SCALE GENOMIC DNA]</scope>
    <source>
        <strain evidence="10 11">10N.222.48.A1</strain>
    </source>
</reference>
<dbReference type="GO" id="GO:0005886">
    <property type="term" value="C:plasma membrane"/>
    <property type="evidence" value="ECO:0007669"/>
    <property type="project" value="UniProtKB-SubCell"/>
</dbReference>
<feature type="transmembrane region" description="Helical" evidence="8">
    <location>
        <begin position="608"/>
        <end position="629"/>
    </location>
</feature>
<keyword evidence="7 8" id="KW-0472">Membrane</keyword>
<dbReference type="InterPro" id="IPR036721">
    <property type="entry name" value="RCK_C_sf"/>
</dbReference>
<keyword evidence="5 8" id="KW-0812">Transmembrane</keyword>
<dbReference type="InterPro" id="IPR006512">
    <property type="entry name" value="YidE_YbjL"/>
</dbReference>
<keyword evidence="6 8" id="KW-1133">Transmembrane helix</keyword>
<dbReference type="InterPro" id="IPR050144">
    <property type="entry name" value="AAE_transporter"/>
</dbReference>
<dbReference type="NCBIfam" id="TIGR03802">
    <property type="entry name" value="Asp_Ala_antiprt"/>
    <property type="match status" value="1"/>
</dbReference>
<dbReference type="SUPFAM" id="SSF116726">
    <property type="entry name" value="TrkA C-terminal domain-like"/>
    <property type="match status" value="1"/>
</dbReference>
<evidence type="ECO:0000313" key="11">
    <source>
        <dbReference type="Proteomes" id="UP000305840"/>
    </source>
</evidence>
<dbReference type="PROSITE" id="PS51202">
    <property type="entry name" value="RCK_C"/>
    <property type="match status" value="1"/>
</dbReference>
<dbReference type="Proteomes" id="UP000305840">
    <property type="component" value="Unassembled WGS sequence"/>
</dbReference>
<evidence type="ECO:0000256" key="3">
    <source>
        <dbReference type="ARBA" id="ARBA00022448"/>
    </source>
</evidence>
<dbReference type="InterPro" id="IPR006037">
    <property type="entry name" value="RCK_C"/>
</dbReference>